<evidence type="ECO:0000313" key="12">
    <source>
        <dbReference type="Proteomes" id="UP000195402"/>
    </source>
</evidence>
<dbReference type="SMART" id="SM00380">
    <property type="entry name" value="AP2"/>
    <property type="match status" value="1"/>
</dbReference>
<keyword evidence="5" id="KW-0010">Activator</keyword>
<feature type="region of interest" description="Disordered" evidence="9">
    <location>
        <begin position="196"/>
        <end position="225"/>
    </location>
</feature>
<proteinExistence type="inferred from homology"/>
<dbReference type="PANTHER" id="PTHR31657">
    <property type="entry name" value="ETHYLENE-RESPONSIVE TRANSCRIPTION FACTOR ERF061"/>
    <property type="match status" value="1"/>
</dbReference>
<feature type="domain" description="AP2/ERF" evidence="10">
    <location>
        <begin position="105"/>
        <end position="162"/>
    </location>
</feature>
<dbReference type="OMA" id="KFCHENK"/>
<dbReference type="Proteomes" id="UP000195402">
    <property type="component" value="Unassembled WGS sequence"/>
</dbReference>
<dbReference type="PRINTS" id="PR00367">
    <property type="entry name" value="ETHRSPELEMNT"/>
</dbReference>
<dbReference type="FunCoup" id="A0A200QLW1">
    <property type="interactions" value="20"/>
</dbReference>
<keyword evidence="4" id="KW-0238">DNA-binding</keyword>
<comment type="similarity">
    <text evidence="8">Belongs to the AP2/ERF transcription factor family. ERF subfamily.</text>
</comment>
<comment type="subcellular location">
    <subcellularLocation>
        <location evidence="1">Nucleus</location>
    </subcellularLocation>
</comment>
<dbReference type="GO" id="GO:0003700">
    <property type="term" value="F:DNA-binding transcription factor activity"/>
    <property type="evidence" value="ECO:0007669"/>
    <property type="project" value="InterPro"/>
</dbReference>
<dbReference type="OrthoDB" id="785956at2759"/>
<evidence type="ECO:0000256" key="4">
    <source>
        <dbReference type="ARBA" id="ARBA00023125"/>
    </source>
</evidence>
<dbReference type="Gene3D" id="3.30.730.10">
    <property type="entry name" value="AP2/ERF domain"/>
    <property type="match status" value="1"/>
</dbReference>
<evidence type="ECO:0000256" key="2">
    <source>
        <dbReference type="ARBA" id="ARBA00022745"/>
    </source>
</evidence>
<dbReference type="AlphaFoldDB" id="A0A200QLW1"/>
<protein>
    <submittedName>
        <fullName evidence="11">AP2/ERF domain</fullName>
    </submittedName>
</protein>
<dbReference type="InterPro" id="IPR051758">
    <property type="entry name" value="ERF/AP2-like"/>
</dbReference>
<evidence type="ECO:0000256" key="5">
    <source>
        <dbReference type="ARBA" id="ARBA00023159"/>
    </source>
</evidence>
<sequence length="291" mass="32716">MYGTLETTTPFSFSGNNNIPTSLSELLLTGGTNPLDSIFSNYRTSNAVISHPLESIGSSVYLRQRELLEKFSSENKTNGAVSQTPLTFPQDSTCISSSSGSRKKLYRGVRQRHWGKWVAEIRLPQNRIRVWLGTYDTAEVAAYAYDRAAYKLRGEYARLNFPNLGDESKLGFADRAKLSALRSSVDAKIQAICQKVKRGKNSRRDKEIEKGKGRERNSNSSGPFNYNDKWCNKMLTPSISEEELSKSENSNSHQDVTMNCSMMSEELEFEGCSLARMPSFDPELIWEVLAT</sequence>
<keyword evidence="12" id="KW-1185">Reference proteome</keyword>
<evidence type="ECO:0000256" key="6">
    <source>
        <dbReference type="ARBA" id="ARBA00023163"/>
    </source>
</evidence>
<keyword evidence="7" id="KW-0539">Nucleus</keyword>
<dbReference type="CDD" id="cd00018">
    <property type="entry name" value="AP2"/>
    <property type="match status" value="1"/>
</dbReference>
<evidence type="ECO:0000256" key="9">
    <source>
        <dbReference type="SAM" id="MobiDB-lite"/>
    </source>
</evidence>
<dbReference type="InParanoid" id="A0A200QLW1"/>
<evidence type="ECO:0000259" key="10">
    <source>
        <dbReference type="PROSITE" id="PS51032"/>
    </source>
</evidence>
<evidence type="ECO:0000256" key="7">
    <source>
        <dbReference type="ARBA" id="ARBA00023242"/>
    </source>
</evidence>
<name>A0A200QLW1_MACCD</name>
<gene>
    <name evidence="11" type="ORF">BVC80_9001g6</name>
</gene>
<dbReference type="Pfam" id="PF00847">
    <property type="entry name" value="AP2"/>
    <property type="match status" value="1"/>
</dbReference>
<dbReference type="GO" id="GO:0005634">
    <property type="term" value="C:nucleus"/>
    <property type="evidence" value="ECO:0007669"/>
    <property type="project" value="UniProtKB-SubCell"/>
</dbReference>
<dbReference type="FunFam" id="3.30.730.10:FF:000001">
    <property type="entry name" value="Ethylene-responsive transcription factor 2"/>
    <property type="match status" value="1"/>
</dbReference>
<dbReference type="STRING" id="56857.A0A200QLW1"/>
<dbReference type="InterPro" id="IPR036955">
    <property type="entry name" value="AP2/ERF_dom_sf"/>
</dbReference>
<dbReference type="InterPro" id="IPR016177">
    <property type="entry name" value="DNA-bd_dom_sf"/>
</dbReference>
<dbReference type="GO" id="GO:0009873">
    <property type="term" value="P:ethylene-activated signaling pathway"/>
    <property type="evidence" value="ECO:0007669"/>
    <property type="project" value="UniProtKB-KW"/>
</dbReference>
<evidence type="ECO:0000256" key="8">
    <source>
        <dbReference type="ARBA" id="ARBA00024343"/>
    </source>
</evidence>
<keyword evidence="6" id="KW-0804">Transcription</keyword>
<evidence type="ECO:0000256" key="1">
    <source>
        <dbReference type="ARBA" id="ARBA00004123"/>
    </source>
</evidence>
<evidence type="ECO:0000256" key="3">
    <source>
        <dbReference type="ARBA" id="ARBA00023015"/>
    </source>
</evidence>
<accession>A0A200QLW1</accession>
<dbReference type="SUPFAM" id="SSF54171">
    <property type="entry name" value="DNA-binding domain"/>
    <property type="match status" value="1"/>
</dbReference>
<organism evidence="11 12">
    <name type="scientific">Macleaya cordata</name>
    <name type="common">Five-seeded plume-poppy</name>
    <name type="synonym">Bocconia cordata</name>
    <dbReference type="NCBI Taxonomy" id="56857"/>
    <lineage>
        <taxon>Eukaryota</taxon>
        <taxon>Viridiplantae</taxon>
        <taxon>Streptophyta</taxon>
        <taxon>Embryophyta</taxon>
        <taxon>Tracheophyta</taxon>
        <taxon>Spermatophyta</taxon>
        <taxon>Magnoliopsida</taxon>
        <taxon>Ranunculales</taxon>
        <taxon>Papaveraceae</taxon>
        <taxon>Papaveroideae</taxon>
        <taxon>Macleaya</taxon>
    </lineage>
</organism>
<keyword evidence="3" id="KW-0805">Transcription regulation</keyword>
<dbReference type="PROSITE" id="PS51032">
    <property type="entry name" value="AP2_ERF"/>
    <property type="match status" value="1"/>
</dbReference>
<dbReference type="PANTHER" id="PTHR31657:SF20">
    <property type="entry name" value="ETHYLENE-RESPONSIVE TRANSCRIPTION FACTOR ERF061"/>
    <property type="match status" value="1"/>
</dbReference>
<comment type="caution">
    <text evidence="11">The sequence shown here is derived from an EMBL/GenBank/DDBJ whole genome shotgun (WGS) entry which is preliminary data.</text>
</comment>
<dbReference type="EMBL" id="MVGT01001695">
    <property type="protein sequence ID" value="OVA11434.1"/>
    <property type="molecule type" value="Genomic_DNA"/>
</dbReference>
<evidence type="ECO:0000313" key="11">
    <source>
        <dbReference type="EMBL" id="OVA11434.1"/>
    </source>
</evidence>
<keyword evidence="2" id="KW-0936">Ethylene signaling pathway</keyword>
<dbReference type="GO" id="GO:0000976">
    <property type="term" value="F:transcription cis-regulatory region binding"/>
    <property type="evidence" value="ECO:0007669"/>
    <property type="project" value="UniProtKB-ARBA"/>
</dbReference>
<dbReference type="InterPro" id="IPR001471">
    <property type="entry name" value="AP2/ERF_dom"/>
</dbReference>
<feature type="compositionally biased region" description="Basic and acidic residues" evidence="9">
    <location>
        <begin position="202"/>
        <end position="217"/>
    </location>
</feature>
<reference evidence="11 12" key="1">
    <citation type="journal article" date="2017" name="Mol. Plant">
        <title>The Genome of Medicinal Plant Macleaya cordata Provides New Insights into Benzylisoquinoline Alkaloids Metabolism.</title>
        <authorList>
            <person name="Liu X."/>
            <person name="Liu Y."/>
            <person name="Huang P."/>
            <person name="Ma Y."/>
            <person name="Qing Z."/>
            <person name="Tang Q."/>
            <person name="Cao H."/>
            <person name="Cheng P."/>
            <person name="Zheng Y."/>
            <person name="Yuan Z."/>
            <person name="Zhou Y."/>
            <person name="Liu J."/>
            <person name="Tang Z."/>
            <person name="Zhuo Y."/>
            <person name="Zhang Y."/>
            <person name="Yu L."/>
            <person name="Huang J."/>
            <person name="Yang P."/>
            <person name="Peng Q."/>
            <person name="Zhang J."/>
            <person name="Jiang W."/>
            <person name="Zhang Z."/>
            <person name="Lin K."/>
            <person name="Ro D.K."/>
            <person name="Chen X."/>
            <person name="Xiong X."/>
            <person name="Shang Y."/>
            <person name="Huang S."/>
            <person name="Zeng J."/>
        </authorList>
    </citation>
    <scope>NUCLEOTIDE SEQUENCE [LARGE SCALE GENOMIC DNA]</scope>
    <source>
        <strain evidence="12">cv. BLH2017</strain>
        <tissue evidence="11">Root</tissue>
    </source>
</reference>